<evidence type="ECO:0000256" key="3">
    <source>
        <dbReference type="ARBA" id="ARBA00022475"/>
    </source>
</evidence>
<dbReference type="SUPFAM" id="SSF103481">
    <property type="entry name" value="Multidrug resistance efflux transporter EmrE"/>
    <property type="match status" value="1"/>
</dbReference>
<evidence type="ECO:0000256" key="4">
    <source>
        <dbReference type="ARBA" id="ARBA00022692"/>
    </source>
</evidence>
<dbReference type="PANTHER" id="PTHR30561">
    <property type="entry name" value="SMR FAMILY PROTON-DEPENDENT DRUG EFFLUX TRANSPORTER SUGE"/>
    <property type="match status" value="1"/>
</dbReference>
<accession>A0A327NT45</accession>
<dbReference type="PANTHER" id="PTHR30561:SF0">
    <property type="entry name" value="GUANIDINIUM EXPORTER"/>
    <property type="match status" value="1"/>
</dbReference>
<evidence type="ECO:0000256" key="7">
    <source>
        <dbReference type="ARBA" id="ARBA00038151"/>
    </source>
</evidence>
<comment type="similarity">
    <text evidence="7">Belongs to the drug/metabolite transporter (DMT) superfamily. Small multidrug resistance (SMR) (TC 2.A.7.1) family. Gdx/SugE subfamily.</text>
</comment>
<reference evidence="11 12" key="1">
    <citation type="submission" date="2018-06" db="EMBL/GenBank/DDBJ databases">
        <title>Spirosoma sp. HMF3257 Genome sequencing and assembly.</title>
        <authorList>
            <person name="Kang H."/>
            <person name="Cha I."/>
            <person name="Kim H."/>
            <person name="Kang J."/>
            <person name="Joh K."/>
        </authorList>
    </citation>
    <scope>NUCLEOTIDE SEQUENCE [LARGE SCALE GENOMIC DNA]</scope>
    <source>
        <strain evidence="11 12">HMF3257</strain>
    </source>
</reference>
<evidence type="ECO:0000256" key="10">
    <source>
        <dbReference type="SAM" id="Phobius"/>
    </source>
</evidence>
<keyword evidence="2" id="KW-0813">Transport</keyword>
<keyword evidence="6 10" id="KW-0472">Membrane</keyword>
<keyword evidence="5 10" id="KW-1133">Transmembrane helix</keyword>
<dbReference type="InterPro" id="IPR037185">
    <property type="entry name" value="EmrE-like"/>
</dbReference>
<evidence type="ECO:0000256" key="9">
    <source>
        <dbReference type="RuleBase" id="RU003942"/>
    </source>
</evidence>
<evidence type="ECO:0000256" key="2">
    <source>
        <dbReference type="ARBA" id="ARBA00022448"/>
    </source>
</evidence>
<evidence type="ECO:0000313" key="12">
    <source>
        <dbReference type="Proteomes" id="UP000249016"/>
    </source>
</evidence>
<dbReference type="Pfam" id="PF00893">
    <property type="entry name" value="Multi_Drug_Res"/>
    <property type="match status" value="1"/>
</dbReference>
<dbReference type="InterPro" id="IPR000390">
    <property type="entry name" value="Small_drug/metabolite_transptr"/>
</dbReference>
<dbReference type="Proteomes" id="UP000249016">
    <property type="component" value="Unassembled WGS sequence"/>
</dbReference>
<evidence type="ECO:0000256" key="8">
    <source>
        <dbReference type="ARBA" id="ARBA00039168"/>
    </source>
</evidence>
<evidence type="ECO:0000256" key="6">
    <source>
        <dbReference type="ARBA" id="ARBA00023136"/>
    </source>
</evidence>
<feature type="transmembrane region" description="Helical" evidence="10">
    <location>
        <begin position="81"/>
        <end position="100"/>
    </location>
</feature>
<sequence>MKQSILSWLYLFGAAACEMAWTYSLKYMRWDDLKSLRWDTFYRPDGGLPALLPWVAYVVFGIVNTVMLAAAMRTISTTTAFAVWMAVSLVFIKAADVFWLKISWSWGELFFILVITVGIIGLRMVGPADS</sequence>
<evidence type="ECO:0000313" key="11">
    <source>
        <dbReference type="EMBL" id="RAI78560.1"/>
    </source>
</evidence>
<keyword evidence="3" id="KW-1003">Cell membrane</keyword>
<dbReference type="EMBL" id="QLII01000001">
    <property type="protein sequence ID" value="RAI78560.1"/>
    <property type="molecule type" value="Genomic_DNA"/>
</dbReference>
<dbReference type="GO" id="GO:0005886">
    <property type="term" value="C:plasma membrane"/>
    <property type="evidence" value="ECO:0007669"/>
    <property type="project" value="UniProtKB-SubCell"/>
</dbReference>
<protein>
    <recommendedName>
        <fullName evidence="8">Guanidinium exporter</fullName>
    </recommendedName>
</protein>
<comment type="caution">
    <text evidence="11">The sequence shown here is derived from an EMBL/GenBank/DDBJ whole genome shotgun (WGS) entry which is preliminary data.</text>
</comment>
<comment type="subcellular location">
    <subcellularLocation>
        <location evidence="1 9">Cell membrane</location>
        <topology evidence="1 9">Multi-pass membrane protein</topology>
    </subcellularLocation>
</comment>
<name>A0A327NT45_9BACT</name>
<proteinExistence type="inferred from homology"/>
<keyword evidence="4 9" id="KW-0812">Transmembrane</keyword>
<organism evidence="11 12">
    <name type="scientific">Spirosoma telluris</name>
    <dbReference type="NCBI Taxonomy" id="2183553"/>
    <lineage>
        <taxon>Bacteria</taxon>
        <taxon>Pseudomonadati</taxon>
        <taxon>Bacteroidota</taxon>
        <taxon>Cytophagia</taxon>
        <taxon>Cytophagales</taxon>
        <taxon>Cytophagaceae</taxon>
        <taxon>Spirosoma</taxon>
    </lineage>
</organism>
<dbReference type="GO" id="GO:0022857">
    <property type="term" value="F:transmembrane transporter activity"/>
    <property type="evidence" value="ECO:0007669"/>
    <property type="project" value="InterPro"/>
</dbReference>
<feature type="transmembrane region" description="Helical" evidence="10">
    <location>
        <begin position="106"/>
        <end position="125"/>
    </location>
</feature>
<dbReference type="AlphaFoldDB" id="A0A327NT45"/>
<gene>
    <name evidence="11" type="ORF">HMF3257_22560</name>
</gene>
<dbReference type="Gene3D" id="1.10.3730.20">
    <property type="match status" value="1"/>
</dbReference>
<evidence type="ECO:0000256" key="1">
    <source>
        <dbReference type="ARBA" id="ARBA00004651"/>
    </source>
</evidence>
<dbReference type="PROSITE" id="PS51257">
    <property type="entry name" value="PROKAR_LIPOPROTEIN"/>
    <property type="match status" value="1"/>
</dbReference>
<feature type="transmembrane region" description="Helical" evidence="10">
    <location>
        <begin position="46"/>
        <end position="69"/>
    </location>
</feature>
<evidence type="ECO:0000256" key="5">
    <source>
        <dbReference type="ARBA" id="ARBA00022989"/>
    </source>
</evidence>
<dbReference type="InterPro" id="IPR045324">
    <property type="entry name" value="Small_multidrug_res"/>
</dbReference>
<keyword evidence="12" id="KW-1185">Reference proteome</keyword>